<gene>
    <name evidence="1" type="ORF">SY89_01962</name>
</gene>
<reference evidence="2" key="1">
    <citation type="submission" date="2013-11" db="EMBL/GenBank/DDBJ databases">
        <authorList>
            <person name="Hoang H.T."/>
            <person name="Killian M.L."/>
            <person name="Madson D.M."/>
            <person name="Arruda P.H.E."/>
            <person name="Sun D."/>
            <person name="Schwartz K.J."/>
            <person name="Yoon K."/>
        </authorList>
    </citation>
    <scope>NUCLEOTIDE SEQUENCE [LARGE SCALE GENOMIC DNA]</scope>
    <source>
        <strain evidence="2">CDK2</strain>
    </source>
</reference>
<dbReference type="RefSeq" id="WP_239685563.1">
    <property type="nucleotide sequence ID" value="NZ_LGUC01000001.1"/>
</dbReference>
<evidence type="ECO:0008006" key="3">
    <source>
        <dbReference type="Google" id="ProtNLM"/>
    </source>
</evidence>
<dbReference type="EMBL" id="LGUC01000001">
    <property type="protein sequence ID" value="KPN31219.1"/>
    <property type="molecule type" value="Genomic_DNA"/>
</dbReference>
<evidence type="ECO:0000313" key="1">
    <source>
        <dbReference type="EMBL" id="KPN31219.1"/>
    </source>
</evidence>
<dbReference type="STRING" id="699431.SY89_01962"/>
<comment type="caution">
    <text evidence="1">The sequence shown here is derived from an EMBL/GenBank/DDBJ whole genome shotgun (WGS) entry which is preliminary data.</text>
</comment>
<protein>
    <recommendedName>
        <fullName evidence="3">Rubrerythrin-like domain-containing protein</fullName>
    </recommendedName>
</protein>
<sequence>MVGPQFVCAECARTVSNRSYRAVCPDCGGELDRQRPEA</sequence>
<keyword evidence="2" id="KW-1185">Reference proteome</keyword>
<dbReference type="Proteomes" id="UP000050535">
    <property type="component" value="Unassembled WGS sequence"/>
</dbReference>
<organism evidence="1 2">
    <name type="scientific">Halolamina pelagica</name>
    <dbReference type="NCBI Taxonomy" id="699431"/>
    <lineage>
        <taxon>Archaea</taxon>
        <taxon>Methanobacteriati</taxon>
        <taxon>Methanobacteriota</taxon>
        <taxon>Stenosarchaea group</taxon>
        <taxon>Halobacteria</taxon>
        <taxon>Halobacteriales</taxon>
        <taxon>Haloferacaceae</taxon>
    </lineage>
</organism>
<accession>A0A0N8I037</accession>
<name>A0A0N8I037_9EURY</name>
<proteinExistence type="predicted"/>
<dbReference type="AlphaFoldDB" id="A0A0N8I037"/>
<evidence type="ECO:0000313" key="2">
    <source>
        <dbReference type="Proteomes" id="UP000050535"/>
    </source>
</evidence>